<comment type="caution">
    <text evidence="4">The sequence shown here is derived from an EMBL/GenBank/DDBJ whole genome shotgun (WGS) entry which is preliminary data.</text>
</comment>
<keyword evidence="5" id="KW-1185">Reference proteome</keyword>
<dbReference type="InterPro" id="IPR001775">
    <property type="entry name" value="GspD/PilQ"/>
</dbReference>
<gene>
    <name evidence="4" type="ORF">SAMN04488518_104230</name>
</gene>
<dbReference type="Pfam" id="PF13629">
    <property type="entry name" value="T2SS-T3SS_pil_N"/>
    <property type="match status" value="1"/>
</dbReference>
<dbReference type="PRINTS" id="PR00811">
    <property type="entry name" value="BCTERIALGSPD"/>
</dbReference>
<dbReference type="InterPro" id="IPR032789">
    <property type="entry name" value="T2SS-T3SS_pil_N"/>
</dbReference>
<evidence type="ECO:0000256" key="1">
    <source>
        <dbReference type="RuleBase" id="RU004003"/>
    </source>
</evidence>
<evidence type="ECO:0000259" key="2">
    <source>
        <dbReference type="Pfam" id="PF00263"/>
    </source>
</evidence>
<dbReference type="Pfam" id="PF00263">
    <property type="entry name" value="Secretin"/>
    <property type="match status" value="1"/>
</dbReference>
<evidence type="ECO:0000259" key="3">
    <source>
        <dbReference type="Pfam" id="PF13629"/>
    </source>
</evidence>
<dbReference type="PANTHER" id="PTHR30332">
    <property type="entry name" value="PROBABLE GENERAL SECRETION PATHWAY PROTEIN D"/>
    <property type="match status" value="1"/>
</dbReference>
<dbReference type="PANTHER" id="PTHR30332:SF17">
    <property type="entry name" value="TYPE IV PILIATION SYSTEM PROTEIN DR_0774-RELATED"/>
    <property type="match status" value="1"/>
</dbReference>
<comment type="similarity">
    <text evidence="1">Belongs to the bacterial secretin family.</text>
</comment>
<sequence length="483" mass="52127">MVFHRQISLARSLPHKDCFKGALLQFLLVFALVLVGPQIAFAQSNFEATVEVTSQHRGKVRQLNVGEGRSIVLNTNEEVRDVLVSNPEIADAVVRTRTRVFVFGNKIGQASLVLFGNGGRQLASFNLSVQPDPSGLVELIQRLLPNSAINADVVNQSVVLSGTAISALEAQQAYDIALKFVGNDERKIVNTIAVAEKDQVQLKVTVAEIERTTIKQLGVNLQGSLKIGALDASFNTSPAYNINPSVVNAGTLAGKLGFDGGTLNPTIKALEREGVMRTLAEPTLVAVSGENASFLAGGEFPIPVAYEDNKVSLEFKPFGVGLDFTPVVLSEGRIKLRVRTEVSELSSEGAVSIAGAISVSALKVRRAESTLELPSGGTLVMAGLLKHNYGQEIDGIPGLKNIPILGTMFKSRDYINRQTELVIFVTPYVVRPIARSQIVRPDENFAAPSDQSTIFLNQLSRIYRTTDAPVKGSYHGKIGYIYE</sequence>
<accession>A0A1I3YTY3</accession>
<organism evidence="4 5">
    <name type="scientific">Pseudovibrio ascidiaceicola</name>
    <dbReference type="NCBI Taxonomy" id="285279"/>
    <lineage>
        <taxon>Bacteria</taxon>
        <taxon>Pseudomonadati</taxon>
        <taxon>Pseudomonadota</taxon>
        <taxon>Alphaproteobacteria</taxon>
        <taxon>Hyphomicrobiales</taxon>
        <taxon>Stappiaceae</taxon>
        <taxon>Pseudovibrio</taxon>
    </lineage>
</organism>
<feature type="domain" description="Pilus formation protein N-terminal" evidence="3">
    <location>
        <begin position="61"/>
        <end position="129"/>
    </location>
</feature>
<protein>
    <submittedName>
        <fullName evidence="4">Pilus assembly protein CpaC</fullName>
    </submittedName>
</protein>
<dbReference type="EMBL" id="FOSK01000004">
    <property type="protein sequence ID" value="SFK35312.1"/>
    <property type="molecule type" value="Genomic_DNA"/>
</dbReference>
<dbReference type="Proteomes" id="UP000199598">
    <property type="component" value="Unassembled WGS sequence"/>
</dbReference>
<evidence type="ECO:0000313" key="5">
    <source>
        <dbReference type="Proteomes" id="UP000199598"/>
    </source>
</evidence>
<feature type="domain" description="Type II/III secretion system secretin-like" evidence="2">
    <location>
        <begin position="269"/>
        <end position="431"/>
    </location>
</feature>
<evidence type="ECO:0000313" key="4">
    <source>
        <dbReference type="EMBL" id="SFK35312.1"/>
    </source>
</evidence>
<reference evidence="4 5" key="1">
    <citation type="submission" date="2016-10" db="EMBL/GenBank/DDBJ databases">
        <authorList>
            <person name="Varghese N."/>
            <person name="Submissions S."/>
        </authorList>
    </citation>
    <scope>NUCLEOTIDE SEQUENCE [LARGE SCALE GENOMIC DNA]</scope>
    <source>
        <strain evidence="4 5">DSM 16392</strain>
    </source>
</reference>
<dbReference type="RefSeq" id="WP_093518859.1">
    <property type="nucleotide sequence ID" value="NZ_FOSK01000004.1"/>
</dbReference>
<name>A0A1I3YTY3_9HYPH</name>
<proteinExistence type="inferred from homology"/>
<dbReference type="InterPro" id="IPR004846">
    <property type="entry name" value="T2SS/T3SS_dom"/>
</dbReference>
<dbReference type="InterPro" id="IPR050810">
    <property type="entry name" value="Bact_Secretion_Sys_Channel"/>
</dbReference>